<dbReference type="GeneID" id="81368052"/>
<accession>A0A9X0BCE8</accession>
<evidence type="ECO:0000313" key="4">
    <source>
        <dbReference type="Proteomes" id="UP001147747"/>
    </source>
</evidence>
<dbReference type="PANTHER" id="PTHR43465">
    <property type="entry name" value="DUF1680 DOMAIN PROTEIN (AFU_ORTHOLOGUE AFUA_1G08910)"/>
    <property type="match status" value="1"/>
</dbReference>
<reference evidence="3" key="2">
    <citation type="journal article" date="2023" name="IMA Fungus">
        <title>Comparative genomic study of the Penicillium genus elucidates a diverse pangenome and 15 lateral gene transfer events.</title>
        <authorList>
            <person name="Petersen C."/>
            <person name="Sorensen T."/>
            <person name="Nielsen M.R."/>
            <person name="Sondergaard T.E."/>
            <person name="Sorensen J.L."/>
            <person name="Fitzpatrick D.A."/>
            <person name="Frisvad J.C."/>
            <person name="Nielsen K.L."/>
        </authorList>
    </citation>
    <scope>NUCLEOTIDE SEQUENCE</scope>
    <source>
        <strain evidence="3">IBT 29677</strain>
    </source>
</reference>
<evidence type="ECO:0000256" key="1">
    <source>
        <dbReference type="SAM" id="SignalP"/>
    </source>
</evidence>
<feature type="signal peptide" evidence="1">
    <location>
        <begin position="1"/>
        <end position="21"/>
    </location>
</feature>
<proteinExistence type="predicted"/>
<keyword evidence="4" id="KW-1185">Reference proteome</keyword>
<dbReference type="AlphaFoldDB" id="A0A9X0BCE8"/>
<comment type="caution">
    <text evidence="3">The sequence shown here is derived from an EMBL/GenBank/DDBJ whole genome shotgun (WGS) entry which is preliminary data.</text>
</comment>
<organism evidence="3 4">
    <name type="scientific">Penicillium cosmopolitanum</name>
    <dbReference type="NCBI Taxonomy" id="1131564"/>
    <lineage>
        <taxon>Eukaryota</taxon>
        <taxon>Fungi</taxon>
        <taxon>Dikarya</taxon>
        <taxon>Ascomycota</taxon>
        <taxon>Pezizomycotina</taxon>
        <taxon>Eurotiomycetes</taxon>
        <taxon>Eurotiomycetidae</taxon>
        <taxon>Eurotiales</taxon>
        <taxon>Aspergillaceae</taxon>
        <taxon>Penicillium</taxon>
    </lineage>
</organism>
<feature type="domain" description="Non-reducing end beta-L-arabinofuranosidase-like GH127 middle" evidence="2">
    <location>
        <begin position="447"/>
        <end position="500"/>
    </location>
</feature>
<feature type="chain" id="PRO_5040955944" description="Non-reducing end beta-L-arabinofuranosidase-like GH127 middle domain-containing protein" evidence="1">
    <location>
        <begin position="22"/>
        <end position="652"/>
    </location>
</feature>
<keyword evidence="1" id="KW-0732">Signal</keyword>
<name>A0A9X0BCE8_9EURO</name>
<dbReference type="Proteomes" id="UP001147747">
    <property type="component" value="Unassembled WGS sequence"/>
</dbReference>
<dbReference type="Pfam" id="PF20736">
    <property type="entry name" value="Glyco_hydro127M"/>
    <property type="match status" value="1"/>
</dbReference>
<dbReference type="InterPro" id="IPR049174">
    <property type="entry name" value="Beta-AFase-like"/>
</dbReference>
<evidence type="ECO:0000259" key="2">
    <source>
        <dbReference type="Pfam" id="PF20736"/>
    </source>
</evidence>
<dbReference type="OrthoDB" id="5358475at2759"/>
<dbReference type="RefSeq" id="XP_056491806.1">
    <property type="nucleotide sequence ID" value="XM_056629072.1"/>
</dbReference>
<gene>
    <name evidence="3" type="ORF">N7509_004435</name>
</gene>
<reference evidence="3" key="1">
    <citation type="submission" date="2022-12" db="EMBL/GenBank/DDBJ databases">
        <authorList>
            <person name="Petersen C."/>
        </authorList>
    </citation>
    <scope>NUCLEOTIDE SEQUENCE</scope>
    <source>
        <strain evidence="3">IBT 29677</strain>
    </source>
</reference>
<dbReference type="EMBL" id="JAPZBU010000005">
    <property type="protein sequence ID" value="KAJ5404564.1"/>
    <property type="molecule type" value="Genomic_DNA"/>
</dbReference>
<sequence>MRLRGTVLAVLPLANIGLASTSETSSGLLPFAYEPFPLGSITPNGWLRIELQASADGLAGHLFDFFRFVKNSTWIGGDQEYSSLNEALPYWVNGLVPLAYTLQDDRLKDQVSTVVDSILDRIQPDGWIGPETLASGERMIWARTLVFLGLTNLADADPKYEQPIVDALHRFNDLMHSMLKNNGTGMIYHQGDKVTADDYVWFQARSEDMVVSLQWLLDYHPGNQTEILKENIDMIHHWASKWEGWYSEGSYITEDLNDLPQSVTTDQWQFLHGVTVAESLKFAAVYRRSNANESLVTTAKNGVDWTFKYHGAASGTILADERLDGLNPYYGSELCTDVETIYSLAYNYFALGDSSYADRAELAAFNALPAALSGDWWAHQYVTQPNQPYSKNLTDEPFWNTNALSQTFAVEPDYPCCTVNHPQGYPKFTMYSFLKNGDSGILHSLLSPGRIQTQIQGKAVSVDCQTDYPFDNTLSYTVDSDVDFQLYLRVPGWATQAKIQGSPSDDGASKDPKTDLIKVNIPSGTTKFTYELGMDLVTADRANDTVAIYRGALLYALHIPHTSTSGPPKFYDTQKEYPVGTYPSEAHDYVLLNSTEWNVAIDPSTLEYHAGSGESLPSPTFEDGQLPMYITAKACLIGWPLFRSAVLSRGYV</sequence>
<dbReference type="InterPro" id="IPR049046">
    <property type="entry name" value="Beta-AFase-like_GH127_middle"/>
</dbReference>
<dbReference type="PANTHER" id="PTHR43465:SF2">
    <property type="entry name" value="DUF1680 DOMAIN PROTEIN (AFU_ORTHOLOGUE AFUA_1G08910)"/>
    <property type="match status" value="1"/>
</dbReference>
<protein>
    <recommendedName>
        <fullName evidence="2">Non-reducing end beta-L-arabinofuranosidase-like GH127 middle domain-containing protein</fullName>
    </recommendedName>
</protein>
<evidence type="ECO:0000313" key="3">
    <source>
        <dbReference type="EMBL" id="KAJ5404564.1"/>
    </source>
</evidence>